<evidence type="ECO:0000256" key="1">
    <source>
        <dbReference type="PIRSR" id="PIRSR640198-1"/>
    </source>
</evidence>
<evidence type="ECO:0000256" key="2">
    <source>
        <dbReference type="PIRSR" id="PIRSR640198-2"/>
    </source>
</evidence>
<evidence type="ECO:0000313" key="4">
    <source>
        <dbReference type="EMBL" id="HIS82983.1"/>
    </source>
</evidence>
<gene>
    <name evidence="4" type="ORF">IAD41_05185</name>
</gene>
<dbReference type="Pfam" id="PF02661">
    <property type="entry name" value="Fic"/>
    <property type="match status" value="1"/>
</dbReference>
<feature type="binding site" evidence="2">
    <location>
        <begin position="249"/>
        <end position="250"/>
    </location>
    <ligand>
        <name>ATP</name>
        <dbReference type="ChEBI" id="CHEBI:30616"/>
    </ligand>
</feature>
<dbReference type="GO" id="GO:0005524">
    <property type="term" value="F:ATP binding"/>
    <property type="evidence" value="ECO:0007669"/>
    <property type="project" value="UniProtKB-KW"/>
</dbReference>
<reference evidence="4" key="1">
    <citation type="submission" date="2020-10" db="EMBL/GenBank/DDBJ databases">
        <authorList>
            <person name="Gilroy R."/>
        </authorList>
    </citation>
    <scope>NUCLEOTIDE SEQUENCE</scope>
    <source>
        <strain evidence="4">CHK152-2994</strain>
    </source>
</reference>
<dbReference type="InterPro" id="IPR036388">
    <property type="entry name" value="WH-like_DNA-bd_sf"/>
</dbReference>
<feature type="active site" evidence="1">
    <location>
        <position position="207"/>
    </location>
</feature>
<evidence type="ECO:0000259" key="3">
    <source>
        <dbReference type="PROSITE" id="PS51459"/>
    </source>
</evidence>
<dbReference type="Pfam" id="PF13776">
    <property type="entry name" value="DUF4172"/>
    <property type="match status" value="1"/>
</dbReference>
<protein>
    <submittedName>
        <fullName evidence="4">Fic family protein</fullName>
    </submittedName>
</protein>
<dbReference type="Gene3D" id="1.10.10.10">
    <property type="entry name" value="Winged helix-like DNA-binding domain superfamily/Winged helix DNA-binding domain"/>
    <property type="match status" value="1"/>
</dbReference>
<feature type="binding site" evidence="2">
    <location>
        <position position="259"/>
    </location>
    <ligand>
        <name>ATP</name>
        <dbReference type="ChEBI" id="CHEBI:30616"/>
    </ligand>
</feature>
<sequence>MKNYIWQNPEYPNFTYDKEIVLSLLAEVKLKQGFLLGKMAGVGFENNNTALLNVLTEDVIKSSEIEGLKLNEEQVRSSIAKRLGLDIGGYIIVERNVEGIVDMMLDATQNYERKITEERLFGWQAAMFPGGFSGLYKIIAGAYRDDKNGPMQVVSGAVGHEKIHYEAPPANMLQKEMNALTDYINNDTETDLIIKAGIVHLWFVIIHPFEDGNGRIARALTDMLLARSENSSNRFYSMSSQIKKVRKSYYEALKVTQNNSVDITEWLKWFLENLLCAIENSEELLKNVWQKTEFWQKHKDLILNERQQKILNKLFDNFEGNLTTSKWAKICNCSQDTAARDIADLVKKGILEKSGDGRATHYLVVY</sequence>
<dbReference type="SUPFAM" id="SSF46785">
    <property type="entry name" value="Winged helix' DNA-binding domain"/>
    <property type="match status" value="1"/>
</dbReference>
<feature type="domain" description="Fido" evidence="3">
    <location>
        <begin position="115"/>
        <end position="272"/>
    </location>
</feature>
<dbReference type="InterPro" id="IPR025230">
    <property type="entry name" value="DUF4172"/>
</dbReference>
<keyword evidence="2" id="KW-0067">ATP-binding</keyword>
<organism evidence="4 5">
    <name type="scientific">Candidatus Scatenecus faecavium</name>
    <dbReference type="NCBI Taxonomy" id="2840915"/>
    <lineage>
        <taxon>Bacteria</taxon>
        <taxon>Candidatus Scatenecus</taxon>
    </lineage>
</organism>
<dbReference type="Proteomes" id="UP000824139">
    <property type="component" value="Unassembled WGS sequence"/>
</dbReference>
<dbReference type="InterPro" id="IPR036390">
    <property type="entry name" value="WH_DNA-bd_sf"/>
</dbReference>
<proteinExistence type="predicted"/>
<reference evidence="4" key="2">
    <citation type="journal article" date="2021" name="PeerJ">
        <title>Extensive microbial diversity within the chicken gut microbiome revealed by metagenomics and culture.</title>
        <authorList>
            <person name="Gilroy R."/>
            <person name="Ravi A."/>
            <person name="Getino M."/>
            <person name="Pursley I."/>
            <person name="Horton D.L."/>
            <person name="Alikhan N.F."/>
            <person name="Baker D."/>
            <person name="Gharbi K."/>
            <person name="Hall N."/>
            <person name="Watson M."/>
            <person name="Adriaenssens E.M."/>
            <person name="Foster-Nyarko E."/>
            <person name="Jarju S."/>
            <person name="Secka A."/>
            <person name="Antonio M."/>
            <person name="Oren A."/>
            <person name="Chaudhuri R.R."/>
            <person name="La Ragione R."/>
            <person name="Hildebrand F."/>
            <person name="Pallen M.J."/>
        </authorList>
    </citation>
    <scope>NUCLEOTIDE SEQUENCE</scope>
    <source>
        <strain evidence="4">CHK152-2994</strain>
    </source>
</reference>
<dbReference type="PANTHER" id="PTHR13504:SF33">
    <property type="entry name" value="FIC FAMILY PROTEIN"/>
    <property type="match status" value="1"/>
</dbReference>
<comment type="caution">
    <text evidence="4">The sequence shown here is derived from an EMBL/GenBank/DDBJ whole genome shotgun (WGS) entry which is preliminary data.</text>
</comment>
<dbReference type="EMBL" id="DVJO01000111">
    <property type="protein sequence ID" value="HIS82983.1"/>
    <property type="molecule type" value="Genomic_DNA"/>
</dbReference>
<accession>A0A9D1FW17</accession>
<name>A0A9D1FW17_9BACT</name>
<keyword evidence="2" id="KW-0547">Nucleotide-binding</keyword>
<dbReference type="PANTHER" id="PTHR13504">
    <property type="entry name" value="FIDO DOMAIN-CONTAINING PROTEIN DDB_G0283145"/>
    <property type="match status" value="1"/>
</dbReference>
<dbReference type="Gene3D" id="1.10.3290.10">
    <property type="entry name" value="Fido-like domain"/>
    <property type="match status" value="1"/>
</dbReference>
<dbReference type="AlphaFoldDB" id="A0A9D1FW17"/>
<dbReference type="InterPro" id="IPR003812">
    <property type="entry name" value="Fido"/>
</dbReference>
<dbReference type="PROSITE" id="PS51459">
    <property type="entry name" value="FIDO"/>
    <property type="match status" value="1"/>
</dbReference>
<dbReference type="SUPFAM" id="SSF140931">
    <property type="entry name" value="Fic-like"/>
    <property type="match status" value="1"/>
</dbReference>
<evidence type="ECO:0000313" key="5">
    <source>
        <dbReference type="Proteomes" id="UP000824139"/>
    </source>
</evidence>
<feature type="binding site" evidence="2">
    <location>
        <begin position="211"/>
        <end position="218"/>
    </location>
    <ligand>
        <name>ATP</name>
        <dbReference type="ChEBI" id="CHEBI:30616"/>
    </ligand>
</feature>
<dbReference type="InterPro" id="IPR036597">
    <property type="entry name" value="Fido-like_dom_sf"/>
</dbReference>
<dbReference type="InterPro" id="IPR040198">
    <property type="entry name" value="Fido_containing"/>
</dbReference>